<dbReference type="KEGG" id="mis:MICPUN_108890"/>
<dbReference type="EMBL" id="CP001329">
    <property type="protein sequence ID" value="ACO65839.1"/>
    <property type="molecule type" value="Genomic_DNA"/>
</dbReference>
<gene>
    <name evidence="1" type="ORF">MICPUN_108890</name>
</gene>
<evidence type="ECO:0000313" key="2">
    <source>
        <dbReference type="Proteomes" id="UP000002009"/>
    </source>
</evidence>
<dbReference type="AlphaFoldDB" id="C1EC53"/>
<dbReference type="InParanoid" id="C1EC53"/>
<proteinExistence type="predicted"/>
<reference evidence="1 2" key="1">
    <citation type="journal article" date="2009" name="Science">
        <title>Green evolution and dynamic adaptations revealed by genomes of the marine picoeukaryotes Micromonas.</title>
        <authorList>
            <person name="Worden A.Z."/>
            <person name="Lee J.H."/>
            <person name="Mock T."/>
            <person name="Rouze P."/>
            <person name="Simmons M.P."/>
            <person name="Aerts A.L."/>
            <person name="Allen A.E."/>
            <person name="Cuvelier M.L."/>
            <person name="Derelle E."/>
            <person name="Everett M.V."/>
            <person name="Foulon E."/>
            <person name="Grimwood J."/>
            <person name="Gundlach H."/>
            <person name="Henrissat B."/>
            <person name="Napoli C."/>
            <person name="McDonald S.M."/>
            <person name="Parker M.S."/>
            <person name="Rombauts S."/>
            <person name="Salamov A."/>
            <person name="Von Dassow P."/>
            <person name="Badger J.H."/>
            <person name="Coutinho P.M."/>
            <person name="Demir E."/>
            <person name="Dubchak I."/>
            <person name="Gentemann C."/>
            <person name="Eikrem W."/>
            <person name="Gready J.E."/>
            <person name="John U."/>
            <person name="Lanier W."/>
            <person name="Lindquist E.A."/>
            <person name="Lucas S."/>
            <person name="Mayer K.F."/>
            <person name="Moreau H."/>
            <person name="Not F."/>
            <person name="Otillar R."/>
            <person name="Panaud O."/>
            <person name="Pangilinan J."/>
            <person name="Paulsen I."/>
            <person name="Piegu B."/>
            <person name="Poliakov A."/>
            <person name="Robbens S."/>
            <person name="Schmutz J."/>
            <person name="Toulza E."/>
            <person name="Wyss T."/>
            <person name="Zelensky A."/>
            <person name="Zhou K."/>
            <person name="Armbrust E.V."/>
            <person name="Bhattacharya D."/>
            <person name="Goodenough U.W."/>
            <person name="Van de Peer Y."/>
            <person name="Grigoriev I.V."/>
        </authorList>
    </citation>
    <scope>NUCLEOTIDE SEQUENCE [LARGE SCALE GENOMIC DNA]</scope>
    <source>
        <strain evidence="2">RCC299 / NOUM17</strain>
    </source>
</reference>
<accession>C1EC53</accession>
<dbReference type="RefSeq" id="XP_002504581.1">
    <property type="nucleotide sequence ID" value="XM_002504535.1"/>
</dbReference>
<dbReference type="OrthoDB" id="199820at2759"/>
<organism evidence="1 2">
    <name type="scientific">Micromonas commoda (strain RCC299 / NOUM17 / CCMP2709)</name>
    <name type="common">Picoplanktonic green alga</name>
    <dbReference type="NCBI Taxonomy" id="296587"/>
    <lineage>
        <taxon>Eukaryota</taxon>
        <taxon>Viridiplantae</taxon>
        <taxon>Chlorophyta</taxon>
        <taxon>Mamiellophyceae</taxon>
        <taxon>Mamiellales</taxon>
        <taxon>Mamiellaceae</taxon>
        <taxon>Micromonas</taxon>
    </lineage>
</organism>
<sequence>MSRDSQRHDKLEALLAAELDSDAGLAKQTQINLAKDLILRGCGVDDPSMLSEDFQYCTPYADPLSKDDYVAAMRAIDLKGAFPGGSLNARHFRVQWDSKVRGQSYKVWCRTQFKGMHRGTLFFGRAIPATGKTVVGAPEIMSLTFNDRGKCERITAEYVVDASEGNTGGWGGIRGIMHAIGHPVPAPWTLHGKLCKTFPALMAWTDTTTLWAINAALFASITTGFGRPAVAAEAVQTPAPKGTSRTTKANKIAKIAHLPEELLPK</sequence>
<protein>
    <submittedName>
        <fullName evidence="1">Uncharacterized protein</fullName>
    </submittedName>
</protein>
<dbReference type="Gene3D" id="3.10.450.50">
    <property type="match status" value="1"/>
</dbReference>
<evidence type="ECO:0000313" key="1">
    <source>
        <dbReference type="EMBL" id="ACO65839.1"/>
    </source>
</evidence>
<keyword evidence="2" id="KW-1185">Reference proteome</keyword>
<dbReference type="GeneID" id="8246134"/>
<dbReference type="Proteomes" id="UP000002009">
    <property type="component" value="Chromosome 9"/>
</dbReference>
<name>C1EC53_MICCC</name>